<evidence type="ECO:0000313" key="10">
    <source>
        <dbReference type="Proteomes" id="UP000063234"/>
    </source>
</evidence>
<dbReference type="Gene3D" id="3.40.50.1370">
    <property type="entry name" value="Aspartate/ornithine carbamoyltransferase"/>
    <property type="match status" value="2"/>
</dbReference>
<comment type="similarity">
    <text evidence="2 6">Belongs to the aspartate/ornithine carbamoyltransferase superfamily. OTCase family.</text>
</comment>
<comment type="catalytic activity">
    <reaction evidence="5 6">
        <text>carbamoyl phosphate + L-ornithine = L-citrulline + phosphate + H(+)</text>
        <dbReference type="Rhea" id="RHEA:19513"/>
        <dbReference type="ChEBI" id="CHEBI:15378"/>
        <dbReference type="ChEBI" id="CHEBI:43474"/>
        <dbReference type="ChEBI" id="CHEBI:46911"/>
        <dbReference type="ChEBI" id="CHEBI:57743"/>
        <dbReference type="ChEBI" id="CHEBI:58228"/>
        <dbReference type="EC" id="2.1.3.3"/>
    </reaction>
</comment>
<comment type="pathway">
    <text evidence="1">Amino-acid biosynthesis; L-arginine biosynthesis; L-arginine from L-ornithine and carbamoyl phosphate: step 1/3.</text>
</comment>
<dbReference type="InterPro" id="IPR006131">
    <property type="entry name" value="Asp_carbamoyltransf_Asp/Orn-bd"/>
</dbReference>
<feature type="binding site" evidence="6">
    <location>
        <position position="105"/>
    </location>
    <ligand>
        <name>carbamoyl phosphate</name>
        <dbReference type="ChEBI" id="CHEBI:58228"/>
    </ligand>
</feature>
<feature type="domain" description="Aspartate/ornithine carbamoyltransferase Asp/Orn-binding" evidence="7">
    <location>
        <begin position="152"/>
        <end position="301"/>
    </location>
</feature>
<dbReference type="PROSITE" id="PS00097">
    <property type="entry name" value="CARBAMOYLTRANSFERASE"/>
    <property type="match status" value="1"/>
</dbReference>
<sequence>MQMKRDLLSLRDLSRKEILKLIDDAIVLKQRHKANLPYFPLKGKVLGMLFEKPSTRTRVSFEAGMYQLGGNVVFMSPKETQLGRGETIEDTARVLSRYLDLVVLRVFSHETLERFAQNSTIPVINGLSDLLHPCQILADILTIYEKTGKLENFKLVFVGDGNNVANSWINLATRLNIEVVISCPEGYEPDEKILSTALSEGAKVKVSHTPDEDVKDADVIYTDVWCSMGQEAEREERLRKFAPFQVNSKLMERCPNAIFMHCLPAHRGEEVTDDVIDGDRSVVWDEAENRLHIQKAIMLFLLGINP</sequence>
<dbReference type="InterPro" id="IPR002292">
    <property type="entry name" value="Orn/put_carbamltrans"/>
</dbReference>
<keyword evidence="10" id="KW-1185">Reference proteome</keyword>
<feature type="binding site" evidence="6">
    <location>
        <position position="290"/>
    </location>
    <ligand>
        <name>carbamoyl phosphate</name>
        <dbReference type="ChEBI" id="CHEBI:58228"/>
    </ligand>
</feature>
<evidence type="ECO:0000256" key="2">
    <source>
        <dbReference type="ARBA" id="ARBA00007805"/>
    </source>
</evidence>
<feature type="binding site" evidence="6">
    <location>
        <position position="223"/>
    </location>
    <ligand>
        <name>L-ornithine</name>
        <dbReference type="ChEBI" id="CHEBI:46911"/>
    </ligand>
</feature>
<dbReference type="PRINTS" id="PR00100">
    <property type="entry name" value="AOTCASE"/>
</dbReference>
<evidence type="ECO:0000256" key="3">
    <source>
        <dbReference type="ARBA" id="ARBA00013007"/>
    </source>
</evidence>
<dbReference type="FunFam" id="3.40.50.1370:FF:000008">
    <property type="entry name" value="Ornithine carbamoyltransferase"/>
    <property type="match status" value="1"/>
</dbReference>
<dbReference type="GO" id="GO:0019240">
    <property type="term" value="P:citrulline biosynthetic process"/>
    <property type="evidence" value="ECO:0007669"/>
    <property type="project" value="TreeGrafter"/>
</dbReference>
<dbReference type="PRINTS" id="PR00102">
    <property type="entry name" value="OTCASE"/>
</dbReference>
<accession>A0A0S3QTZ3</accession>
<feature type="binding site" evidence="6">
    <location>
        <begin position="54"/>
        <end position="57"/>
    </location>
    <ligand>
        <name>carbamoyl phosphate</name>
        <dbReference type="ChEBI" id="CHEBI:58228"/>
    </ligand>
</feature>
<keyword evidence="6" id="KW-0963">Cytoplasm</keyword>
<name>A0A0S3QTZ3_THET7</name>
<organism evidence="9 10">
    <name type="scientific">Thermosulfidibacter takaii (strain DSM 17441 / JCM 13301 / NBRC 103674 / ABI70S6)</name>
    <dbReference type="NCBI Taxonomy" id="1298851"/>
    <lineage>
        <taxon>Bacteria</taxon>
        <taxon>Pseudomonadati</taxon>
        <taxon>Thermosulfidibacterota</taxon>
        <taxon>Thermosulfidibacteria</taxon>
        <taxon>Thermosulfidibacterales</taxon>
        <taxon>Thermosulfidibacteraceae</taxon>
    </lineage>
</organism>
<dbReference type="GO" id="GO:0042450">
    <property type="term" value="P:L-arginine biosynthetic process via ornithine"/>
    <property type="evidence" value="ECO:0007669"/>
    <property type="project" value="UniProtKB-UniRule"/>
</dbReference>
<evidence type="ECO:0000259" key="8">
    <source>
        <dbReference type="Pfam" id="PF02729"/>
    </source>
</evidence>
<dbReference type="InterPro" id="IPR006130">
    <property type="entry name" value="Asp/Orn_carbamoylTrfase"/>
</dbReference>
<dbReference type="GO" id="GO:0005737">
    <property type="term" value="C:cytoplasm"/>
    <property type="evidence" value="ECO:0007669"/>
    <property type="project" value="UniProtKB-SubCell"/>
</dbReference>
<dbReference type="InterPro" id="IPR024904">
    <property type="entry name" value="OTCase_ArgI"/>
</dbReference>
<evidence type="ECO:0000259" key="7">
    <source>
        <dbReference type="Pfam" id="PF00185"/>
    </source>
</evidence>
<evidence type="ECO:0000256" key="1">
    <source>
        <dbReference type="ARBA" id="ARBA00004975"/>
    </source>
</evidence>
<dbReference type="GO" id="GO:0016597">
    <property type="term" value="F:amino acid binding"/>
    <property type="evidence" value="ECO:0007669"/>
    <property type="project" value="InterPro"/>
</dbReference>
<dbReference type="SUPFAM" id="SSF53671">
    <property type="entry name" value="Aspartate/ornithine carbamoyltransferase"/>
    <property type="match status" value="1"/>
</dbReference>
<evidence type="ECO:0000256" key="4">
    <source>
        <dbReference type="ARBA" id="ARBA00022679"/>
    </source>
</evidence>
<gene>
    <name evidence="9" type="primary">argF</name>
    <name evidence="9" type="ORF">TST_0979</name>
</gene>
<evidence type="ECO:0000256" key="5">
    <source>
        <dbReference type="ARBA" id="ARBA00048772"/>
    </source>
</evidence>
<dbReference type="Pfam" id="PF00185">
    <property type="entry name" value="OTCace"/>
    <property type="match status" value="1"/>
</dbReference>
<keyword evidence="4 6" id="KW-0808">Transferase</keyword>
<dbReference type="AlphaFoldDB" id="A0A0S3QTZ3"/>
<feature type="binding site" evidence="6">
    <location>
        <begin position="132"/>
        <end position="135"/>
    </location>
    <ligand>
        <name>carbamoyl phosphate</name>
        <dbReference type="ChEBI" id="CHEBI:58228"/>
    </ligand>
</feature>
<reference evidence="10" key="1">
    <citation type="journal article" date="2018" name="Science">
        <title>A primordial and reversible TCA cycle in a facultatively chemolithoautotrophic thermophile.</title>
        <authorList>
            <person name="Nunoura T."/>
            <person name="Chikaraishi Y."/>
            <person name="Izaki R."/>
            <person name="Suwa T."/>
            <person name="Sato T."/>
            <person name="Harada T."/>
            <person name="Mori K."/>
            <person name="Kato Y."/>
            <person name="Miyazaki M."/>
            <person name="Shimamura S."/>
            <person name="Yanagawa K."/>
            <person name="Shuto A."/>
            <person name="Ohkouchi N."/>
            <person name="Fujita N."/>
            <person name="Takaki Y."/>
            <person name="Atomi H."/>
            <person name="Takai K."/>
        </authorList>
    </citation>
    <scope>NUCLEOTIDE SEQUENCE [LARGE SCALE GENOMIC DNA]</scope>
    <source>
        <strain evidence="10">DSM 17441 / JCM 13301 / NBRC 103674 / ABI70S6</strain>
    </source>
</reference>
<dbReference type="KEGG" id="ttk:TST_0979"/>
<dbReference type="Pfam" id="PF02729">
    <property type="entry name" value="OTCace_N"/>
    <property type="match status" value="1"/>
</dbReference>
<protein>
    <recommendedName>
        <fullName evidence="3 6">Ornithine carbamoyltransferase</fullName>
        <shortName evidence="6">OTCase</shortName>
        <ecNumber evidence="3 6">2.1.3.3</ecNumber>
    </recommendedName>
</protein>
<feature type="binding site" evidence="6">
    <location>
        <position position="163"/>
    </location>
    <ligand>
        <name>L-ornithine</name>
        <dbReference type="ChEBI" id="CHEBI:46911"/>
    </ligand>
</feature>
<dbReference type="NCBIfam" id="NF001986">
    <property type="entry name" value="PRK00779.1"/>
    <property type="match status" value="1"/>
</dbReference>
<feature type="domain" description="Aspartate/ornithine carbamoyltransferase carbamoyl-P binding" evidence="8">
    <location>
        <begin position="5"/>
        <end position="145"/>
    </location>
</feature>
<feature type="binding site" evidence="6">
    <location>
        <begin position="262"/>
        <end position="263"/>
    </location>
    <ligand>
        <name>carbamoyl phosphate</name>
        <dbReference type="ChEBI" id="CHEBI:58228"/>
    </ligand>
</feature>
<dbReference type="GO" id="GO:0004585">
    <property type="term" value="F:ornithine carbamoyltransferase activity"/>
    <property type="evidence" value="ECO:0007669"/>
    <property type="project" value="UniProtKB-UniRule"/>
</dbReference>
<evidence type="ECO:0000313" key="9">
    <source>
        <dbReference type="EMBL" id="BAT71777.1"/>
    </source>
</evidence>
<dbReference type="EC" id="2.1.3.3" evidence="3 6"/>
<dbReference type="Proteomes" id="UP000063234">
    <property type="component" value="Chromosome"/>
</dbReference>
<dbReference type="InterPro" id="IPR036901">
    <property type="entry name" value="Asp/Orn_carbamoylTrfase_sf"/>
</dbReference>
<dbReference type="NCBIfam" id="TIGR00658">
    <property type="entry name" value="orni_carb_tr"/>
    <property type="match status" value="1"/>
</dbReference>
<dbReference type="HAMAP" id="MF_01109">
    <property type="entry name" value="OTCase"/>
    <property type="match status" value="1"/>
</dbReference>
<feature type="binding site" evidence="6">
    <location>
        <begin position="227"/>
        <end position="228"/>
    </location>
    <ligand>
        <name>L-ornithine</name>
        <dbReference type="ChEBI" id="CHEBI:46911"/>
    </ligand>
</feature>
<dbReference type="STRING" id="1298851.TST_0979"/>
<feature type="binding site" evidence="6">
    <location>
        <position position="81"/>
    </location>
    <ligand>
        <name>carbamoyl phosphate</name>
        <dbReference type="ChEBI" id="CHEBI:58228"/>
    </ligand>
</feature>
<dbReference type="PANTHER" id="PTHR45753">
    <property type="entry name" value="ORNITHINE CARBAMOYLTRANSFERASE, MITOCHONDRIAL"/>
    <property type="match status" value="1"/>
</dbReference>
<evidence type="ECO:0000256" key="6">
    <source>
        <dbReference type="HAMAP-Rule" id="MF_01109"/>
    </source>
</evidence>
<proteinExistence type="inferred from homology"/>
<comment type="subcellular location">
    <subcellularLocation>
        <location evidence="6">Cytoplasm</location>
    </subcellularLocation>
</comment>
<dbReference type="EMBL" id="AP013035">
    <property type="protein sequence ID" value="BAT71777.1"/>
    <property type="molecule type" value="Genomic_DNA"/>
</dbReference>
<dbReference type="PANTHER" id="PTHR45753:SF3">
    <property type="entry name" value="ORNITHINE TRANSCARBAMYLASE, MITOCHONDRIAL"/>
    <property type="match status" value="1"/>
</dbReference>
<dbReference type="PATRIC" id="fig|1298851.3.peg.1018"/>
<dbReference type="InterPro" id="IPR006132">
    <property type="entry name" value="Asp/Orn_carbamoyltranf_P-bd"/>
</dbReference>